<dbReference type="GO" id="GO:0004177">
    <property type="term" value="F:aminopeptidase activity"/>
    <property type="evidence" value="ECO:0007669"/>
    <property type="project" value="UniProtKB-UniRule"/>
</dbReference>
<dbReference type="PRINTS" id="PR00111">
    <property type="entry name" value="ABHYDROLASE"/>
</dbReference>
<dbReference type="Pfam" id="PF00561">
    <property type="entry name" value="Abhydrolase_1"/>
    <property type="match status" value="1"/>
</dbReference>
<comment type="catalytic activity">
    <reaction evidence="1 11 13">
        <text>Release of N-terminal proline from a peptide.</text>
        <dbReference type="EC" id="3.4.11.5"/>
    </reaction>
</comment>
<evidence type="ECO:0000256" key="2">
    <source>
        <dbReference type="ARBA" id="ARBA00004496"/>
    </source>
</evidence>
<keyword evidence="7 11" id="KW-0963">Cytoplasm</keyword>
<evidence type="ECO:0000256" key="5">
    <source>
        <dbReference type="ARBA" id="ARBA00021843"/>
    </source>
</evidence>
<dbReference type="InterPro" id="IPR002410">
    <property type="entry name" value="Peptidase_S33"/>
</dbReference>
<dbReference type="PANTHER" id="PTHR43722:SF1">
    <property type="entry name" value="PROLINE IMINOPEPTIDASE"/>
    <property type="match status" value="1"/>
</dbReference>
<evidence type="ECO:0000256" key="8">
    <source>
        <dbReference type="ARBA" id="ARBA00022670"/>
    </source>
</evidence>
<evidence type="ECO:0000259" key="14">
    <source>
        <dbReference type="Pfam" id="PF00561"/>
    </source>
</evidence>
<comment type="similarity">
    <text evidence="3 11 13">Belongs to the peptidase S33 family.</text>
</comment>
<dbReference type="NCBIfam" id="TIGR01249">
    <property type="entry name" value="pro_imino_pep_1"/>
    <property type="match status" value="1"/>
</dbReference>
<evidence type="ECO:0000256" key="1">
    <source>
        <dbReference type="ARBA" id="ARBA00001585"/>
    </source>
</evidence>
<comment type="subcellular location">
    <subcellularLocation>
        <location evidence="2 11">Cytoplasm</location>
    </subcellularLocation>
</comment>
<comment type="caution">
    <text evidence="15">The sequence shown here is derived from an EMBL/GenBank/DDBJ whole genome shotgun (WGS) entry which is preliminary data.</text>
</comment>
<dbReference type="PRINTS" id="PR00793">
    <property type="entry name" value="PROAMNOPTASE"/>
</dbReference>
<evidence type="ECO:0000256" key="13">
    <source>
        <dbReference type="RuleBase" id="RU003421"/>
    </source>
</evidence>
<name>A0A2S9Y5X4_9BACT</name>
<dbReference type="InterPro" id="IPR029058">
    <property type="entry name" value="AB_hydrolase_fold"/>
</dbReference>
<evidence type="ECO:0000256" key="11">
    <source>
        <dbReference type="PIRNR" id="PIRNR006431"/>
    </source>
</evidence>
<dbReference type="SUPFAM" id="SSF53474">
    <property type="entry name" value="alpha/beta-Hydrolases"/>
    <property type="match status" value="1"/>
</dbReference>
<accession>A0A2S9Y5X4</accession>
<feature type="domain" description="AB hydrolase-1" evidence="14">
    <location>
        <begin position="68"/>
        <end position="331"/>
    </location>
</feature>
<gene>
    <name evidence="15" type="primary">pip_2</name>
    <name evidence="15" type="ORF">ENSA7_60010</name>
</gene>
<keyword evidence="8 11" id="KW-0645">Protease</keyword>
<evidence type="ECO:0000256" key="4">
    <source>
        <dbReference type="ARBA" id="ARBA00012568"/>
    </source>
</evidence>
<keyword evidence="6 11" id="KW-0031">Aminopeptidase</keyword>
<dbReference type="AlphaFoldDB" id="A0A2S9Y5X4"/>
<evidence type="ECO:0000256" key="12">
    <source>
        <dbReference type="PIRSR" id="PIRSR006431-1"/>
    </source>
</evidence>
<dbReference type="PIRSF" id="PIRSF006431">
    <property type="entry name" value="Pept_S33"/>
    <property type="match status" value="1"/>
</dbReference>
<evidence type="ECO:0000313" key="16">
    <source>
        <dbReference type="Proteomes" id="UP000238823"/>
    </source>
</evidence>
<organism evidence="15 16">
    <name type="scientific">Enhygromyxa salina</name>
    <dbReference type="NCBI Taxonomy" id="215803"/>
    <lineage>
        <taxon>Bacteria</taxon>
        <taxon>Pseudomonadati</taxon>
        <taxon>Myxococcota</taxon>
        <taxon>Polyangia</taxon>
        <taxon>Nannocystales</taxon>
        <taxon>Nannocystaceae</taxon>
        <taxon>Enhygromyxa</taxon>
    </lineage>
</organism>
<evidence type="ECO:0000256" key="7">
    <source>
        <dbReference type="ARBA" id="ARBA00022490"/>
    </source>
</evidence>
<proteinExistence type="inferred from homology"/>
<dbReference type="InterPro" id="IPR000073">
    <property type="entry name" value="AB_hydrolase_1"/>
</dbReference>
<dbReference type="InterPro" id="IPR005944">
    <property type="entry name" value="Pro_iminopeptidase"/>
</dbReference>
<feature type="active site" evidence="12">
    <location>
        <position position="299"/>
    </location>
</feature>
<evidence type="ECO:0000256" key="10">
    <source>
        <dbReference type="ARBA" id="ARBA00029605"/>
    </source>
</evidence>
<dbReference type="PANTHER" id="PTHR43722">
    <property type="entry name" value="PROLINE IMINOPEPTIDASE"/>
    <property type="match status" value="1"/>
</dbReference>
<evidence type="ECO:0000256" key="9">
    <source>
        <dbReference type="ARBA" id="ARBA00022801"/>
    </source>
</evidence>
<reference evidence="15 16" key="1">
    <citation type="submission" date="2018-03" db="EMBL/GenBank/DDBJ databases">
        <title>Draft Genome Sequences of the Obligatory Marine Myxobacteria Enhygromyxa salina SWB007.</title>
        <authorList>
            <person name="Poehlein A."/>
            <person name="Moghaddam J.A."/>
            <person name="Harms H."/>
            <person name="Alanjari M."/>
            <person name="Koenig G.M."/>
            <person name="Daniel R."/>
            <person name="Schaeberle T.F."/>
        </authorList>
    </citation>
    <scope>NUCLEOTIDE SEQUENCE [LARGE SCALE GENOMIC DNA]</scope>
    <source>
        <strain evidence="15 16">SWB007</strain>
    </source>
</reference>
<dbReference type="GO" id="GO:0006508">
    <property type="term" value="P:proteolysis"/>
    <property type="evidence" value="ECO:0007669"/>
    <property type="project" value="UniProtKB-KW"/>
</dbReference>
<feature type="active site" description="Proton donor" evidence="12">
    <location>
        <position position="327"/>
    </location>
</feature>
<evidence type="ECO:0000313" key="15">
    <source>
        <dbReference type="EMBL" id="PRQ00507.1"/>
    </source>
</evidence>
<dbReference type="Proteomes" id="UP000238823">
    <property type="component" value="Unassembled WGS sequence"/>
</dbReference>
<protein>
    <recommendedName>
        <fullName evidence="5 11">Proline iminopeptidase</fullName>
        <shortName evidence="11">PIP</shortName>
        <ecNumber evidence="4 11">3.4.11.5</ecNumber>
    </recommendedName>
    <alternativeName>
        <fullName evidence="10 11">Prolyl aminopeptidase</fullName>
    </alternativeName>
</protein>
<keyword evidence="9 11" id="KW-0378">Hydrolase</keyword>
<dbReference type="Gene3D" id="3.40.50.1820">
    <property type="entry name" value="alpha/beta hydrolase"/>
    <property type="match status" value="1"/>
</dbReference>
<evidence type="ECO:0000256" key="3">
    <source>
        <dbReference type="ARBA" id="ARBA00010088"/>
    </source>
</evidence>
<dbReference type="EC" id="3.4.11.5" evidence="4 11"/>
<evidence type="ECO:0000256" key="6">
    <source>
        <dbReference type="ARBA" id="ARBA00022438"/>
    </source>
</evidence>
<sequence length="347" mass="38707">MARNTDLGPNSRCPRGPPVDVAARVCQAPPVPQQRSLYPAITPYESGFLRVSPIHELYWEQSGNPKGKPVVFLHGGPGGGTDPKHRRFFDPQRYRVILIDQRGCGRSRPHASLDDNTTWALVDDIERVREHVGIDRWQVFGGSWGSTLALAYAQTHPQRTTELVLRGIFTFTDAEMAWFYGGGTATLFPDAWADFLAPIPEAERGDLMQAYHKRLTGDDPTERSRCATAWSLYECRVATLLPDPEVEAHCEDPGFTLPFARIECHYFVNGGFLQHDRQLLDACDRIAHIPTSIVHGRYDVICPVRNAWQLHQRLPASELTIVPDAGHSAFEPGIVSALVDATDRYAG</sequence>
<dbReference type="GO" id="GO:0005737">
    <property type="term" value="C:cytoplasm"/>
    <property type="evidence" value="ECO:0007669"/>
    <property type="project" value="UniProtKB-SubCell"/>
</dbReference>
<dbReference type="EMBL" id="PVNL01000118">
    <property type="protein sequence ID" value="PRQ00507.1"/>
    <property type="molecule type" value="Genomic_DNA"/>
</dbReference>
<dbReference type="OrthoDB" id="9796770at2"/>
<feature type="active site" description="Nucleophile" evidence="12">
    <location>
        <position position="143"/>
    </location>
</feature>